<dbReference type="EMBL" id="JACGCM010000155">
    <property type="protein sequence ID" value="KAF6175717.1"/>
    <property type="molecule type" value="Genomic_DNA"/>
</dbReference>
<keyword evidence="3" id="KW-0175">Coiled coil</keyword>
<feature type="compositionally biased region" description="Acidic residues" evidence="4">
    <location>
        <begin position="173"/>
        <end position="184"/>
    </location>
</feature>
<organism evidence="5 6">
    <name type="scientific">Kingdonia uniflora</name>
    <dbReference type="NCBI Taxonomy" id="39325"/>
    <lineage>
        <taxon>Eukaryota</taxon>
        <taxon>Viridiplantae</taxon>
        <taxon>Streptophyta</taxon>
        <taxon>Embryophyta</taxon>
        <taxon>Tracheophyta</taxon>
        <taxon>Spermatophyta</taxon>
        <taxon>Magnoliopsida</taxon>
        <taxon>Ranunculales</taxon>
        <taxon>Circaeasteraceae</taxon>
        <taxon>Kingdonia</taxon>
    </lineage>
</organism>
<evidence type="ECO:0000256" key="4">
    <source>
        <dbReference type="SAM" id="MobiDB-lite"/>
    </source>
</evidence>
<keyword evidence="2" id="KW-0862">Zinc</keyword>
<feature type="region of interest" description="Disordered" evidence="4">
    <location>
        <begin position="154"/>
        <end position="185"/>
    </location>
</feature>
<dbReference type="SUPFAM" id="SSF103657">
    <property type="entry name" value="BAR/IMD domain-like"/>
    <property type="match status" value="1"/>
</dbReference>
<dbReference type="InterPro" id="IPR045258">
    <property type="entry name" value="ACAP1/2/3-like"/>
</dbReference>
<dbReference type="PANTHER" id="PTHR23180:SF160">
    <property type="entry name" value="ADP-RIBOSYLATION FACTOR GTPASE-ACTIVATING PROTEIN EFFECTOR PROTEIN 1"/>
    <property type="match status" value="1"/>
</dbReference>
<evidence type="ECO:0000256" key="1">
    <source>
        <dbReference type="ARBA" id="ARBA00022723"/>
    </source>
</evidence>
<keyword evidence="6" id="KW-1185">Reference proteome</keyword>
<name>A0A7J7P8G6_9MAGN</name>
<feature type="coiled-coil region" evidence="3">
    <location>
        <begin position="372"/>
        <end position="428"/>
    </location>
</feature>
<dbReference type="Gene3D" id="1.20.1270.60">
    <property type="entry name" value="Arfaptin homology (AH) domain/BAR domain"/>
    <property type="match status" value="1"/>
</dbReference>
<protein>
    <submittedName>
        <fullName evidence="5">Uncharacterized protein</fullName>
    </submittedName>
</protein>
<proteinExistence type="predicted"/>
<comment type="caution">
    <text evidence="5">The sequence shown here is derived from an EMBL/GenBank/DDBJ whole genome shotgun (WGS) entry which is preliminary data.</text>
</comment>
<keyword evidence="1" id="KW-0479">Metal-binding</keyword>
<dbReference type="AlphaFoldDB" id="A0A7J7P8G6"/>
<reference evidence="5 6" key="1">
    <citation type="journal article" date="2020" name="IScience">
        <title>Genome Sequencing of the Endangered Kingdonia uniflora (Circaeasteraceae, Ranunculales) Reveals Potential Mechanisms of Evolutionary Specialization.</title>
        <authorList>
            <person name="Sun Y."/>
            <person name="Deng T."/>
            <person name="Zhang A."/>
            <person name="Moore M.J."/>
            <person name="Landis J.B."/>
            <person name="Lin N."/>
            <person name="Zhang H."/>
            <person name="Zhang X."/>
            <person name="Huang J."/>
            <person name="Zhang X."/>
            <person name="Sun H."/>
            <person name="Wang H."/>
        </authorList>
    </citation>
    <scope>NUCLEOTIDE SEQUENCE [LARGE SCALE GENOMIC DNA]</scope>
    <source>
        <strain evidence="5">TB1705</strain>
        <tissue evidence="5">Leaf</tissue>
    </source>
</reference>
<accession>A0A7J7P8G6</accession>
<gene>
    <name evidence="5" type="ORF">GIB67_022719</name>
</gene>
<dbReference type="Proteomes" id="UP000541444">
    <property type="component" value="Unassembled WGS sequence"/>
</dbReference>
<dbReference type="GO" id="GO:0046872">
    <property type="term" value="F:metal ion binding"/>
    <property type="evidence" value="ECO:0007669"/>
    <property type="project" value="UniProtKB-KW"/>
</dbReference>
<evidence type="ECO:0000313" key="6">
    <source>
        <dbReference type="Proteomes" id="UP000541444"/>
    </source>
</evidence>
<evidence type="ECO:0000313" key="5">
    <source>
        <dbReference type="EMBL" id="KAF6175717.1"/>
    </source>
</evidence>
<sequence length="512" mass="57553">AREKFLSRGKGTKLDTTLIIEEELHNSRSTFEQARLNLVTTLSNVEAKKWFEFLEAVSGTIDAHLCYFMQEGQIVKHCVEQKGLLYAIMRMSKDNDIQLIAAILGHLWSSEHPSIRARIELLLRYRVRSSSADAAGLDQFRVVPRVVELFEEDTDTDVDHEPQASDQEGSSGGDDDVEEGEDVCYGEGPETKEIVRFKKKYCIPVYIRLKEYQYDITDQDVPLGGILMHREQIKKGLKLPLRADQKKLIYFFDVSPGQFNPNVYDLFRKFVGKLFEEAELKRLKAKGAEILIIDGKKKSYREQPSVGKSFTGMDILEADVDDCLVGAQSLVSFLNKGSWNMSKIINLLTNAQGRIVGSSDLANQVLAYKSTEKDLTREKELLINDKNDLNARPNTYKLDAKKVRDAAIRDLRKTLEKENMEALALQRANFDKDVLEGRKKLYKSLAKSCGGICEYSSSYDKKSGSGNAQDEVGMVQDAVMTEADASRQGEVGDVPVVEGSFNVDEVISSPVE</sequence>
<evidence type="ECO:0000256" key="2">
    <source>
        <dbReference type="ARBA" id="ARBA00022833"/>
    </source>
</evidence>
<feature type="non-terminal residue" evidence="5">
    <location>
        <position position="1"/>
    </location>
</feature>
<evidence type="ECO:0000256" key="3">
    <source>
        <dbReference type="SAM" id="Coils"/>
    </source>
</evidence>
<dbReference type="InterPro" id="IPR027267">
    <property type="entry name" value="AH/BAR_dom_sf"/>
</dbReference>
<dbReference type="GO" id="GO:0005096">
    <property type="term" value="F:GTPase activator activity"/>
    <property type="evidence" value="ECO:0007669"/>
    <property type="project" value="InterPro"/>
</dbReference>
<dbReference type="PANTHER" id="PTHR23180">
    <property type="entry name" value="CENTAURIN/ARF"/>
    <property type="match status" value="1"/>
</dbReference>